<dbReference type="PANTHER" id="PTHR36180">
    <property type="entry name" value="DNA-BINDING PROTEIN-RELATED-RELATED"/>
    <property type="match status" value="1"/>
</dbReference>
<dbReference type="RefSeq" id="WP_115547987.1">
    <property type="nucleotide sequence ID" value="NZ_QRGP01000001.1"/>
</dbReference>
<dbReference type="SMART" id="SM01040">
    <property type="entry name" value="Bro-N"/>
    <property type="match status" value="1"/>
</dbReference>
<evidence type="ECO:0000259" key="1">
    <source>
        <dbReference type="PROSITE" id="PS51750"/>
    </source>
</evidence>
<accession>A0A371BFS0</accession>
<protein>
    <submittedName>
        <fullName evidence="2">BRO-like protein</fullName>
    </submittedName>
</protein>
<dbReference type="Pfam" id="PF02498">
    <property type="entry name" value="Bro-N"/>
    <property type="match status" value="1"/>
</dbReference>
<feature type="domain" description="Bro-N" evidence="1">
    <location>
        <begin position="1"/>
        <end position="107"/>
    </location>
</feature>
<proteinExistence type="predicted"/>
<dbReference type="PROSITE" id="PS51750">
    <property type="entry name" value="BRO_N"/>
    <property type="match status" value="1"/>
</dbReference>
<gene>
    <name evidence="2" type="ORF">DXH95_03130</name>
</gene>
<dbReference type="EMBL" id="QRGP01000001">
    <property type="protein sequence ID" value="RDV06434.1"/>
    <property type="molecule type" value="Genomic_DNA"/>
</dbReference>
<comment type="caution">
    <text evidence="2">The sequence shown here is derived from an EMBL/GenBank/DDBJ whole genome shotgun (WGS) entry which is preliminary data.</text>
</comment>
<evidence type="ECO:0000313" key="2">
    <source>
        <dbReference type="EMBL" id="RDV06434.1"/>
    </source>
</evidence>
<sequence>MNALAMQNFGFGDQLVRVIDREDSVWFVANDVCGALELSNPRDAVGRLEDDERDDVGITDAIGRNQKTTIVSESGVYALIFTSRKPIAKEFRKWVTGQVLPSIRRTGKYEVELTNQVPAPSDALDFVEKVRAGLQMVREARIVFGIAAARRAWVLAGLPDVSDDPTVHAHQLLDARAQSVAKWFADRMEMTESGRESAMRLYMDYTKWCDEGGEDPTTLTMWGRAMHDMGMEKMPNRRGSIEYLGVRLKP</sequence>
<dbReference type="PANTHER" id="PTHR36180:SF2">
    <property type="entry name" value="BRO FAMILY PROTEIN"/>
    <property type="match status" value="1"/>
</dbReference>
<organism evidence="2 3">
    <name type="scientific">Sphingorhabdus pulchriflava</name>
    <dbReference type="NCBI Taxonomy" id="2292257"/>
    <lineage>
        <taxon>Bacteria</taxon>
        <taxon>Pseudomonadati</taxon>
        <taxon>Pseudomonadota</taxon>
        <taxon>Alphaproteobacteria</taxon>
        <taxon>Sphingomonadales</taxon>
        <taxon>Sphingomonadaceae</taxon>
        <taxon>Sphingorhabdus</taxon>
    </lineage>
</organism>
<reference evidence="3" key="1">
    <citation type="submission" date="2018-08" db="EMBL/GenBank/DDBJ databases">
        <authorList>
            <person name="Kim S.-J."/>
            <person name="Jung G.-Y."/>
        </authorList>
    </citation>
    <scope>NUCLEOTIDE SEQUENCE [LARGE SCALE GENOMIC DNA]</scope>
    <source>
        <strain evidence="3">GY_G</strain>
    </source>
</reference>
<keyword evidence="3" id="KW-1185">Reference proteome</keyword>
<dbReference type="OrthoDB" id="9808959at2"/>
<name>A0A371BFS0_9SPHN</name>
<evidence type="ECO:0000313" key="3">
    <source>
        <dbReference type="Proteomes" id="UP000263833"/>
    </source>
</evidence>
<dbReference type="Proteomes" id="UP000263833">
    <property type="component" value="Unassembled WGS sequence"/>
</dbReference>
<dbReference type="InterPro" id="IPR003497">
    <property type="entry name" value="BRO_N_domain"/>
</dbReference>
<dbReference type="AlphaFoldDB" id="A0A371BFS0"/>